<feature type="compositionally biased region" description="Basic and acidic residues" evidence="1">
    <location>
        <begin position="51"/>
        <end position="62"/>
    </location>
</feature>
<gene>
    <name evidence="2" type="ORF">GCM10023213_44060</name>
</gene>
<evidence type="ECO:0000256" key="1">
    <source>
        <dbReference type="SAM" id="MobiDB-lite"/>
    </source>
</evidence>
<proteinExistence type="predicted"/>
<reference evidence="3" key="1">
    <citation type="journal article" date="2019" name="Int. J. Syst. Evol. Microbiol.">
        <title>The Global Catalogue of Microorganisms (GCM) 10K type strain sequencing project: providing services to taxonomists for standard genome sequencing and annotation.</title>
        <authorList>
            <consortium name="The Broad Institute Genomics Platform"/>
            <consortium name="The Broad Institute Genome Sequencing Center for Infectious Disease"/>
            <person name="Wu L."/>
            <person name="Ma J."/>
        </authorList>
    </citation>
    <scope>NUCLEOTIDE SEQUENCE [LARGE SCALE GENOMIC DNA]</scope>
    <source>
        <strain evidence="3">JCM 18053</strain>
    </source>
</reference>
<name>A0ABP9PL37_9BACT</name>
<dbReference type="Proteomes" id="UP001499852">
    <property type="component" value="Unassembled WGS sequence"/>
</dbReference>
<sequence>MRGCGKTNADRKVSLSANRPFAKTEKSPIPVQGLCYCDNDRPKGSLGLPHKRTDGRKNDACV</sequence>
<comment type="caution">
    <text evidence="2">The sequence shown here is derived from an EMBL/GenBank/DDBJ whole genome shotgun (WGS) entry which is preliminary data.</text>
</comment>
<evidence type="ECO:0000313" key="3">
    <source>
        <dbReference type="Proteomes" id="UP001499852"/>
    </source>
</evidence>
<evidence type="ECO:0000313" key="2">
    <source>
        <dbReference type="EMBL" id="GAA5148218.1"/>
    </source>
</evidence>
<keyword evidence="3" id="KW-1185">Reference proteome</keyword>
<organism evidence="2 3">
    <name type="scientific">Prosthecobacter algae</name>
    <dbReference type="NCBI Taxonomy" id="1144682"/>
    <lineage>
        <taxon>Bacteria</taxon>
        <taxon>Pseudomonadati</taxon>
        <taxon>Verrucomicrobiota</taxon>
        <taxon>Verrucomicrobiia</taxon>
        <taxon>Verrucomicrobiales</taxon>
        <taxon>Verrucomicrobiaceae</taxon>
        <taxon>Prosthecobacter</taxon>
    </lineage>
</organism>
<dbReference type="EMBL" id="BAABIA010000011">
    <property type="protein sequence ID" value="GAA5148218.1"/>
    <property type="molecule type" value="Genomic_DNA"/>
</dbReference>
<accession>A0ABP9PL37</accession>
<protein>
    <submittedName>
        <fullName evidence="2">Uncharacterized protein</fullName>
    </submittedName>
</protein>
<feature type="region of interest" description="Disordered" evidence="1">
    <location>
        <begin position="1"/>
        <end position="25"/>
    </location>
</feature>
<feature type="region of interest" description="Disordered" evidence="1">
    <location>
        <begin position="41"/>
        <end position="62"/>
    </location>
</feature>